<name>A6N215_9CAUD</name>
<evidence type="ECO:0000313" key="4">
    <source>
        <dbReference type="Proteomes" id="UP000001999"/>
    </source>
</evidence>
<evidence type="ECO:0000256" key="1">
    <source>
        <dbReference type="SAM" id="MobiDB-lite"/>
    </source>
</evidence>
<sequence>MLRLGWSGSLGVPPGAGPGPGGTVAYVGAAQGSITDLSVTKARGEAGSRGIVHIRGPIARLTLQDVESPTNVVQTENNSRVRGAMVVRMQDVALTHPTGGRILSTAGPTKAYLSNVTAASEAGGKITFLDPSVVGSEIHGAIRMPAGSVLARGGYDVGVTVSDPTLPIDVTTVIPTAGAACWNSNASGLVGLGVGPAVCNGSQWKSLYTGATFTPAIIDSITPTGAGAGATITITGRGLTGAQQVSVGGTPATILSTTATQITATMPTGTPGNVLVKVNNSSGVGSNGVSTPAGDPAELGTSKNCPPFRSEEMRWTPTR</sequence>
<dbReference type="Pfam" id="PF01833">
    <property type="entry name" value="TIG"/>
    <property type="match status" value="1"/>
</dbReference>
<reference evidence="3 4" key="1">
    <citation type="submission" date="2007-04" db="EMBL/GenBank/DDBJ databases">
        <title>Isolation, characterization and complete nucleotide sequence of a novel temperate bacteriophage Min1, isolated from the nematode pathogen Microbacterium nematophilum.</title>
        <authorList>
            <person name="Akimkina T.V."/>
            <person name="Venien-Bryan C."/>
            <person name="Hodgkin J.A."/>
        </authorList>
    </citation>
    <scope>NUCLEOTIDE SEQUENCE [LARGE SCALE GENOMIC DNA]</scope>
</reference>
<dbReference type="GeneID" id="5309142"/>
<dbReference type="InterPro" id="IPR014756">
    <property type="entry name" value="Ig_E-set"/>
</dbReference>
<keyword evidence="4" id="KW-1185">Reference proteome</keyword>
<organism evidence="3 4">
    <name type="scientific">Microbacterium phage Min1</name>
    <dbReference type="NCBI Taxonomy" id="446529"/>
    <lineage>
        <taxon>Viruses</taxon>
        <taxon>Duplodnaviria</taxon>
        <taxon>Heunggongvirae</taxon>
        <taxon>Uroviricota</taxon>
        <taxon>Caudoviricetes</taxon>
        <taxon>Minunavirus</taxon>
        <taxon>Minunavirus Min1</taxon>
    </lineage>
</organism>
<feature type="domain" description="IPT/TIG" evidence="2">
    <location>
        <begin position="217"/>
        <end position="288"/>
    </location>
</feature>
<proteinExistence type="predicted"/>
<evidence type="ECO:0000259" key="2">
    <source>
        <dbReference type="Pfam" id="PF01833"/>
    </source>
</evidence>
<feature type="compositionally biased region" description="Basic and acidic residues" evidence="1">
    <location>
        <begin position="309"/>
        <end position="319"/>
    </location>
</feature>
<accession>A6N215</accession>
<dbReference type="SUPFAM" id="SSF81296">
    <property type="entry name" value="E set domains"/>
    <property type="match status" value="1"/>
</dbReference>
<protein>
    <recommendedName>
        <fullName evidence="2">IPT/TIG domain-containing protein</fullName>
    </recommendedName>
</protein>
<feature type="region of interest" description="Disordered" evidence="1">
    <location>
        <begin position="285"/>
        <end position="319"/>
    </location>
</feature>
<dbReference type="EMBL" id="EF579802">
    <property type="protein sequence ID" value="ABR10487.1"/>
    <property type="molecule type" value="Genomic_DNA"/>
</dbReference>
<dbReference type="RefSeq" id="YP_001294817.1">
    <property type="nucleotide sequence ID" value="NC_009603.1"/>
</dbReference>
<dbReference type="KEGG" id="vg:5309142"/>
<evidence type="ECO:0000313" key="3">
    <source>
        <dbReference type="EMBL" id="ABR10487.1"/>
    </source>
</evidence>
<dbReference type="InterPro" id="IPR002909">
    <property type="entry name" value="IPT_dom"/>
</dbReference>
<dbReference type="InterPro" id="IPR013783">
    <property type="entry name" value="Ig-like_fold"/>
</dbReference>
<dbReference type="Gene3D" id="2.60.40.10">
    <property type="entry name" value="Immunoglobulins"/>
    <property type="match status" value="1"/>
</dbReference>
<dbReference type="Proteomes" id="UP000001999">
    <property type="component" value="Segment"/>
</dbReference>